<gene>
    <name evidence="1" type="ORF">A2943_02180</name>
</gene>
<comment type="caution">
    <text evidence="1">The sequence shown here is derived from an EMBL/GenBank/DDBJ whole genome shotgun (WGS) entry which is preliminary data.</text>
</comment>
<evidence type="ECO:0000313" key="1">
    <source>
        <dbReference type="EMBL" id="OGC80483.1"/>
    </source>
</evidence>
<accession>A0A1F4XH45</accession>
<dbReference type="Proteomes" id="UP000176185">
    <property type="component" value="Unassembled WGS sequence"/>
</dbReference>
<dbReference type="Pfam" id="PF08309">
    <property type="entry name" value="LVIVD"/>
    <property type="match status" value="3"/>
</dbReference>
<protein>
    <submittedName>
        <fullName evidence="1">Uncharacterized protein</fullName>
    </submittedName>
</protein>
<reference evidence="1 2" key="1">
    <citation type="journal article" date="2016" name="Nat. Commun.">
        <title>Thousands of microbial genomes shed light on interconnected biogeochemical processes in an aquifer system.</title>
        <authorList>
            <person name="Anantharaman K."/>
            <person name="Brown C.T."/>
            <person name="Hug L.A."/>
            <person name="Sharon I."/>
            <person name="Castelle C.J."/>
            <person name="Probst A.J."/>
            <person name="Thomas B.C."/>
            <person name="Singh A."/>
            <person name="Wilkins M.J."/>
            <person name="Karaoz U."/>
            <person name="Brodie E.L."/>
            <person name="Williams K.H."/>
            <person name="Hubbard S.S."/>
            <person name="Banfield J.F."/>
        </authorList>
    </citation>
    <scope>NUCLEOTIDE SEQUENCE [LARGE SCALE GENOMIC DNA]</scope>
</reference>
<organism evidence="1 2">
    <name type="scientific">Candidatus Adlerbacteria bacterium RIFCSPLOWO2_01_FULL_51_16</name>
    <dbReference type="NCBI Taxonomy" id="1797243"/>
    <lineage>
        <taxon>Bacteria</taxon>
        <taxon>Candidatus Adleribacteriota</taxon>
    </lineage>
</organism>
<sequence>MKGIATIEILIALALGVVMLTGATLVSFGGQTAGLDTGLDNHGLFRAGTQISDAVASTTADWFADPLPWGGDLFYSQGNTVTGISPCINSITATTTWTSEKSRGLGILFETFVGSTEAVDALGGDCDPFPPGEWDDPASLVSVNINGQSDATDIDVNDYMVYLTTNPNAPNKDDFFVYEFDPVAVALIPQGVLDVDTSEDEGLMAVDVAGSYAFVAAASTTAQFQVIDVSDPFDPERVASLQLEDVDSSGSFPEGWSIYYYNDRVYVGTRETAGPEFHVIDVGNPLSPFEVGNGLELTTSVYGIFVSGSYAYLATSDNDSELCIVNISDPTDTDIFEDCEDVAGAANMKYNSASDQNGGGMYVLGDRVYLGLSRGQFDTASPHDFYVLNAADLANITLLDSADLGINGNTTNEGIIVRGGLAFIALDDPNTGLQIWDISNPVDIELHSTCTAINFSENTTGIDMDGDYLFTSNGSNAEIRVIYDQPSTCP</sequence>
<dbReference type="EMBL" id="MEWX01000021">
    <property type="protein sequence ID" value="OGC80483.1"/>
    <property type="molecule type" value="Genomic_DNA"/>
</dbReference>
<dbReference type="InterPro" id="IPR013211">
    <property type="entry name" value="LVIVD"/>
</dbReference>
<name>A0A1F4XH45_9BACT</name>
<dbReference type="STRING" id="1797243.A2943_02180"/>
<dbReference type="SUPFAM" id="SSF75011">
    <property type="entry name" value="3-carboxy-cis,cis-mucoante lactonizing enzyme"/>
    <property type="match status" value="1"/>
</dbReference>
<evidence type="ECO:0000313" key="2">
    <source>
        <dbReference type="Proteomes" id="UP000176185"/>
    </source>
</evidence>
<proteinExistence type="predicted"/>
<dbReference type="AlphaFoldDB" id="A0A1F4XH45"/>